<accession>A0A1J4K3V2</accession>
<dbReference type="GeneID" id="94839520"/>
<keyword evidence="3" id="KW-1185">Reference proteome</keyword>
<comment type="caution">
    <text evidence="2">The sequence shown here is derived from an EMBL/GenBank/DDBJ whole genome shotgun (WGS) entry which is preliminary data.</text>
</comment>
<evidence type="ECO:0000313" key="2">
    <source>
        <dbReference type="EMBL" id="OHT05867.1"/>
    </source>
</evidence>
<organism evidence="2 3">
    <name type="scientific">Tritrichomonas foetus</name>
    <dbReference type="NCBI Taxonomy" id="1144522"/>
    <lineage>
        <taxon>Eukaryota</taxon>
        <taxon>Metamonada</taxon>
        <taxon>Parabasalia</taxon>
        <taxon>Tritrichomonadida</taxon>
        <taxon>Tritrichomonadidae</taxon>
        <taxon>Tritrichomonas</taxon>
    </lineage>
</organism>
<gene>
    <name evidence="2" type="ORF">TRFO_26211</name>
</gene>
<keyword evidence="1" id="KW-0175">Coiled coil</keyword>
<evidence type="ECO:0000256" key="1">
    <source>
        <dbReference type="SAM" id="Coils"/>
    </source>
</evidence>
<evidence type="ECO:0000313" key="3">
    <source>
        <dbReference type="Proteomes" id="UP000179807"/>
    </source>
</evidence>
<dbReference type="EMBL" id="MLAK01000743">
    <property type="protein sequence ID" value="OHT05867.1"/>
    <property type="molecule type" value="Genomic_DNA"/>
</dbReference>
<protein>
    <submittedName>
        <fullName evidence="2">Tropomyosin</fullName>
    </submittedName>
</protein>
<reference evidence="2" key="1">
    <citation type="submission" date="2016-10" db="EMBL/GenBank/DDBJ databases">
        <authorList>
            <person name="Benchimol M."/>
            <person name="Almeida L.G."/>
            <person name="Vasconcelos A.T."/>
            <person name="Perreira-Neves A."/>
            <person name="Rosa I.A."/>
            <person name="Tasca T."/>
            <person name="Bogo M.R."/>
            <person name="de Souza W."/>
        </authorList>
    </citation>
    <scope>NUCLEOTIDE SEQUENCE [LARGE SCALE GENOMIC DNA]</scope>
    <source>
        <strain evidence="2">K</strain>
    </source>
</reference>
<dbReference type="VEuPathDB" id="TrichDB:TRFO_26211"/>
<dbReference type="Proteomes" id="UP000179807">
    <property type="component" value="Unassembled WGS sequence"/>
</dbReference>
<feature type="coiled-coil region" evidence="1">
    <location>
        <begin position="95"/>
        <end position="129"/>
    </location>
</feature>
<dbReference type="AlphaFoldDB" id="A0A1J4K3V2"/>
<name>A0A1J4K3V2_9EUKA</name>
<dbReference type="SUPFAM" id="SSF57997">
    <property type="entry name" value="Tropomyosin"/>
    <property type="match status" value="1"/>
</dbReference>
<dbReference type="RefSeq" id="XP_068359003.1">
    <property type="nucleotide sequence ID" value="XM_068504816.1"/>
</dbReference>
<feature type="coiled-coil region" evidence="1">
    <location>
        <begin position="18"/>
        <end position="52"/>
    </location>
</feature>
<sequence length="210" mass="24254">MKKGNEQDNSNHTIDNLCKRDKNKVIELLKQLNELRKRCAFLESNIESQVLENQRVEGRNEMIAKQIEATEMKFSEASDLAADTPSKLEGLTLNIQATETESSNLRMKIEDSEKEIKILQDELTILKDKYGHIYLDASVSCVAKCHNMCLNTEDLQNYENKELQIPEKEKEMEFLYDDSNSHIPDVHSAYYDQPDDEISNLIVLLNNIEK</sequence>
<proteinExistence type="predicted"/>